<organism evidence="2 3">
    <name type="scientific">Zea mays</name>
    <name type="common">Maize</name>
    <dbReference type="NCBI Taxonomy" id="4577"/>
    <lineage>
        <taxon>Eukaryota</taxon>
        <taxon>Viridiplantae</taxon>
        <taxon>Streptophyta</taxon>
        <taxon>Embryophyta</taxon>
        <taxon>Tracheophyta</taxon>
        <taxon>Spermatophyta</taxon>
        <taxon>Magnoliopsida</taxon>
        <taxon>Liliopsida</taxon>
        <taxon>Poales</taxon>
        <taxon>Poaceae</taxon>
        <taxon>PACMAD clade</taxon>
        <taxon>Panicoideae</taxon>
        <taxon>Andropogonodae</taxon>
        <taxon>Andropogoneae</taxon>
        <taxon>Tripsacinae</taxon>
        <taxon>Zea</taxon>
    </lineage>
</organism>
<dbReference type="InParanoid" id="A0A804QWC9"/>
<feature type="region of interest" description="Disordered" evidence="1">
    <location>
        <begin position="73"/>
        <end position="100"/>
    </location>
</feature>
<accession>A0A804QWC9</accession>
<name>A0A804QWC9_MAIZE</name>
<reference evidence="2" key="3">
    <citation type="submission" date="2021-05" db="UniProtKB">
        <authorList>
            <consortium name="EnsemblPlants"/>
        </authorList>
    </citation>
    <scope>IDENTIFICATION</scope>
    <source>
        <strain evidence="2">cv. B73</strain>
    </source>
</reference>
<feature type="region of interest" description="Disordered" evidence="1">
    <location>
        <begin position="1"/>
        <end position="21"/>
    </location>
</feature>
<dbReference type="AlphaFoldDB" id="A0A804QWC9"/>
<evidence type="ECO:0000313" key="3">
    <source>
        <dbReference type="Proteomes" id="UP000007305"/>
    </source>
</evidence>
<dbReference type="Gramene" id="Zm00001eb362220_T001">
    <property type="protein sequence ID" value="Zm00001eb362220_P001"/>
    <property type="gene ID" value="Zm00001eb362220"/>
</dbReference>
<evidence type="ECO:0000313" key="2">
    <source>
        <dbReference type="EnsemblPlants" id="Zm00001eb362220_P001"/>
    </source>
</evidence>
<protein>
    <submittedName>
        <fullName evidence="2">Uncharacterized protein</fullName>
    </submittedName>
</protein>
<keyword evidence="3" id="KW-1185">Reference proteome</keyword>
<proteinExistence type="predicted"/>
<reference evidence="2" key="2">
    <citation type="submission" date="2019-07" db="EMBL/GenBank/DDBJ databases">
        <authorList>
            <person name="Seetharam A."/>
            <person name="Woodhouse M."/>
            <person name="Cannon E."/>
        </authorList>
    </citation>
    <scope>NUCLEOTIDE SEQUENCE [LARGE SCALE GENOMIC DNA]</scope>
    <source>
        <strain evidence="2">cv. B73</strain>
    </source>
</reference>
<evidence type="ECO:0000256" key="1">
    <source>
        <dbReference type="SAM" id="MobiDB-lite"/>
    </source>
</evidence>
<sequence length="100" mass="10901">MATQARPYLHTARERRGHATHPLLSSTMRSDTATTRMAASVAYLSALRSKDATVSAGPSQHILVVYTSSSERKVASFRSGRQDQRPSGGARSPSWPWTSN</sequence>
<reference evidence="3" key="1">
    <citation type="journal article" date="2009" name="Science">
        <title>The B73 maize genome: complexity, diversity, and dynamics.</title>
        <authorList>
            <person name="Schnable P.S."/>
            <person name="Ware D."/>
            <person name="Fulton R.S."/>
            <person name="Stein J.C."/>
            <person name="Wei F."/>
            <person name="Pasternak S."/>
            <person name="Liang C."/>
            <person name="Zhang J."/>
            <person name="Fulton L."/>
            <person name="Graves T.A."/>
            <person name="Minx P."/>
            <person name="Reily A.D."/>
            <person name="Courtney L."/>
            <person name="Kruchowski S.S."/>
            <person name="Tomlinson C."/>
            <person name="Strong C."/>
            <person name="Delehaunty K."/>
            <person name="Fronick C."/>
            <person name="Courtney B."/>
            <person name="Rock S.M."/>
            <person name="Belter E."/>
            <person name="Du F."/>
            <person name="Kim K."/>
            <person name="Abbott R.M."/>
            <person name="Cotton M."/>
            <person name="Levy A."/>
            <person name="Marchetto P."/>
            <person name="Ochoa K."/>
            <person name="Jackson S.M."/>
            <person name="Gillam B."/>
            <person name="Chen W."/>
            <person name="Yan L."/>
            <person name="Higginbotham J."/>
            <person name="Cardenas M."/>
            <person name="Waligorski J."/>
            <person name="Applebaum E."/>
            <person name="Phelps L."/>
            <person name="Falcone J."/>
            <person name="Kanchi K."/>
            <person name="Thane T."/>
            <person name="Scimone A."/>
            <person name="Thane N."/>
            <person name="Henke J."/>
            <person name="Wang T."/>
            <person name="Ruppert J."/>
            <person name="Shah N."/>
            <person name="Rotter K."/>
            <person name="Hodges J."/>
            <person name="Ingenthron E."/>
            <person name="Cordes M."/>
            <person name="Kohlberg S."/>
            <person name="Sgro J."/>
            <person name="Delgado B."/>
            <person name="Mead K."/>
            <person name="Chinwalla A."/>
            <person name="Leonard S."/>
            <person name="Crouse K."/>
            <person name="Collura K."/>
            <person name="Kudrna D."/>
            <person name="Currie J."/>
            <person name="He R."/>
            <person name="Angelova A."/>
            <person name="Rajasekar S."/>
            <person name="Mueller T."/>
            <person name="Lomeli R."/>
            <person name="Scara G."/>
            <person name="Ko A."/>
            <person name="Delaney K."/>
            <person name="Wissotski M."/>
            <person name="Lopez G."/>
            <person name="Campos D."/>
            <person name="Braidotti M."/>
            <person name="Ashley E."/>
            <person name="Golser W."/>
            <person name="Kim H."/>
            <person name="Lee S."/>
            <person name="Lin J."/>
            <person name="Dujmic Z."/>
            <person name="Kim W."/>
            <person name="Talag J."/>
            <person name="Zuccolo A."/>
            <person name="Fan C."/>
            <person name="Sebastian A."/>
            <person name="Kramer M."/>
            <person name="Spiegel L."/>
            <person name="Nascimento L."/>
            <person name="Zutavern T."/>
            <person name="Miller B."/>
            <person name="Ambroise C."/>
            <person name="Muller S."/>
            <person name="Spooner W."/>
            <person name="Narechania A."/>
            <person name="Ren L."/>
            <person name="Wei S."/>
            <person name="Kumari S."/>
            <person name="Faga B."/>
            <person name="Levy M.J."/>
            <person name="McMahan L."/>
            <person name="Van Buren P."/>
            <person name="Vaughn M.W."/>
            <person name="Ying K."/>
            <person name="Yeh C.-T."/>
            <person name="Emrich S.J."/>
            <person name="Jia Y."/>
            <person name="Kalyanaraman A."/>
            <person name="Hsia A.-P."/>
            <person name="Barbazuk W.B."/>
            <person name="Baucom R.S."/>
            <person name="Brutnell T.P."/>
            <person name="Carpita N.C."/>
            <person name="Chaparro C."/>
            <person name="Chia J.-M."/>
            <person name="Deragon J.-M."/>
            <person name="Estill J.C."/>
            <person name="Fu Y."/>
            <person name="Jeddeloh J.A."/>
            <person name="Han Y."/>
            <person name="Lee H."/>
            <person name="Li P."/>
            <person name="Lisch D.R."/>
            <person name="Liu S."/>
            <person name="Liu Z."/>
            <person name="Nagel D.H."/>
            <person name="McCann M.C."/>
            <person name="SanMiguel P."/>
            <person name="Myers A.M."/>
            <person name="Nettleton D."/>
            <person name="Nguyen J."/>
            <person name="Penning B.W."/>
            <person name="Ponnala L."/>
            <person name="Schneider K.L."/>
            <person name="Schwartz D.C."/>
            <person name="Sharma A."/>
            <person name="Soderlund C."/>
            <person name="Springer N.M."/>
            <person name="Sun Q."/>
            <person name="Wang H."/>
            <person name="Waterman M."/>
            <person name="Westerman R."/>
            <person name="Wolfgruber T.K."/>
            <person name="Yang L."/>
            <person name="Yu Y."/>
            <person name="Zhang L."/>
            <person name="Zhou S."/>
            <person name="Zhu Q."/>
            <person name="Bennetzen J.L."/>
            <person name="Dawe R.K."/>
            <person name="Jiang J."/>
            <person name="Jiang N."/>
            <person name="Presting G.G."/>
            <person name="Wessler S.R."/>
            <person name="Aluru S."/>
            <person name="Martienssen R.A."/>
            <person name="Clifton S.W."/>
            <person name="McCombie W.R."/>
            <person name="Wing R.A."/>
            <person name="Wilson R.K."/>
        </authorList>
    </citation>
    <scope>NUCLEOTIDE SEQUENCE [LARGE SCALE GENOMIC DNA]</scope>
    <source>
        <strain evidence="3">cv. B73</strain>
    </source>
</reference>
<dbReference type="Proteomes" id="UP000007305">
    <property type="component" value="Chromosome 8"/>
</dbReference>
<dbReference type="EnsemblPlants" id="Zm00001eb362220_T001">
    <property type="protein sequence ID" value="Zm00001eb362220_P001"/>
    <property type="gene ID" value="Zm00001eb362220"/>
</dbReference>
<feature type="compositionally biased region" description="Basic and acidic residues" evidence="1">
    <location>
        <begin position="73"/>
        <end position="84"/>
    </location>
</feature>